<proteinExistence type="predicted"/>
<dbReference type="EMBL" id="NASZ01000014">
    <property type="protein sequence ID" value="MBD0725471.1"/>
    <property type="molecule type" value="Genomic_DNA"/>
</dbReference>
<feature type="signal peptide" evidence="1">
    <location>
        <begin position="1"/>
        <end position="26"/>
    </location>
</feature>
<dbReference type="Pfam" id="PF07715">
    <property type="entry name" value="Plug"/>
    <property type="match status" value="1"/>
</dbReference>
<dbReference type="SUPFAM" id="SSF56935">
    <property type="entry name" value="Porins"/>
    <property type="match status" value="1"/>
</dbReference>
<protein>
    <recommendedName>
        <fullName evidence="2">TonB-dependent receptor plug domain-containing protein</fullName>
    </recommendedName>
</protein>
<accession>A0ABR7URH0</accession>
<gene>
    <name evidence="3" type="ORF">B6A10_09800</name>
</gene>
<evidence type="ECO:0000313" key="3">
    <source>
        <dbReference type="EMBL" id="MBD0725471.1"/>
    </source>
</evidence>
<evidence type="ECO:0000259" key="2">
    <source>
        <dbReference type="Pfam" id="PF07715"/>
    </source>
</evidence>
<feature type="domain" description="TonB-dependent receptor plug" evidence="2">
    <location>
        <begin position="635"/>
        <end position="710"/>
    </location>
</feature>
<dbReference type="RefSeq" id="WP_188220741.1">
    <property type="nucleotide sequence ID" value="NZ_NASZ01000014.1"/>
</dbReference>
<dbReference type="Gene3D" id="2.60.40.1930">
    <property type="match status" value="1"/>
</dbReference>
<name>A0ABR7URH0_9FLAO</name>
<keyword evidence="4" id="KW-1185">Reference proteome</keyword>
<organism evidence="3 4">
    <name type="scientific">Flavobacterium pokkalii</name>
    <dbReference type="NCBI Taxonomy" id="1940408"/>
    <lineage>
        <taxon>Bacteria</taxon>
        <taxon>Pseudomonadati</taxon>
        <taxon>Bacteroidota</taxon>
        <taxon>Flavobacteriia</taxon>
        <taxon>Flavobacteriales</taxon>
        <taxon>Flavobacteriaceae</taxon>
        <taxon>Flavobacterium</taxon>
    </lineage>
</organism>
<comment type="caution">
    <text evidence="3">The sequence shown here is derived from an EMBL/GenBank/DDBJ whole genome shotgun (WGS) entry which is preliminary data.</text>
</comment>
<sequence>MIKTVLSNKNCCFLCFFWLVVSVGFAQGQEAKKPPTIEKIYLHTDRSKYFTGEDLWYKAYDVLAYNNVLTDNSNILYVELIAPDSRIIARNKTNIEMGLGYGDFQLSDSLGVKPGMYQIRAYTNWDRNFGEDFVFTKDIEIMDAFELHFKPESLANRPAGSAAANNSSKKAVPEKAVAQQGFSVDFFPEGGSLLENVASIVGFKALDSQGNPVMVKGELFDSDNELVTGFLSPHDGMGKLQLMPIAGKSYYAKIKTLDGSEIRVELPKALKQGCLLNFRAIKGRNIVTINTNEATLVQNPNSEVSLICKFRGLSYLETTQTLAATSLSFELPKEKIPEGISQLTLYDKDFKPQSERLIYVEKDNDLEVQLTADKENYRSSEKTTLQLSSKSKTGEARSASFSLSVTDMNGVVENKDYNSNICSYFLLESDIRGKINNPAYYFDPANLKRLDYLDNLLLTQGWRDFMWKTIPGFGENLSYKAEKGFNISGRVKQLLGEKAKANSSMTLALMNKKHFNIFDAITDENGRFKFENMMFSGKTNMFLNTRNEKGKFRGEIVMDTLEMSPMLVSFKKEPMRWPDASRMLAENVFKKFSSFGIVQDNILDEVQIVSKKKNQPSSLLGMPDFTYTVDENSPAANTIYDLIQYVIPGVISTENSVRFMRYEDSPLFILDGFPVYNATDIEVVQLINIERIEAIKNASILYGQEGANGVIAIYTKPGSKNTAEKELFHSIKKEIEGYYMARVFYTPNPEKPNPELDEKAAARNTIYWNPYVHPDKTGNASVTFDNIAIDTKVKVNLEGITAGGIPVVKKLYYTITK</sequence>
<dbReference type="Proteomes" id="UP000661715">
    <property type="component" value="Unassembled WGS sequence"/>
</dbReference>
<keyword evidence="1" id="KW-0732">Signal</keyword>
<dbReference type="InterPro" id="IPR037066">
    <property type="entry name" value="Plug_dom_sf"/>
</dbReference>
<evidence type="ECO:0000256" key="1">
    <source>
        <dbReference type="SAM" id="SignalP"/>
    </source>
</evidence>
<dbReference type="Gene3D" id="2.170.130.10">
    <property type="entry name" value="TonB-dependent receptor, plug domain"/>
    <property type="match status" value="1"/>
</dbReference>
<dbReference type="InterPro" id="IPR012910">
    <property type="entry name" value="Plug_dom"/>
</dbReference>
<reference evidence="3 4" key="1">
    <citation type="journal article" date="2020" name="Microbiol. Res.">
        <title>Flavobacterium pokkalii sp. nov., a novel plant growth promoting native rhizobacteria isolated from pokkali rice grown in coastal saline affected agricultural regions of southern India, Kerala.</title>
        <authorList>
            <person name="Menon R.R."/>
            <person name="Kumari S."/>
            <person name="Viver T."/>
            <person name="Rameshkumar N."/>
        </authorList>
    </citation>
    <scope>NUCLEOTIDE SEQUENCE [LARGE SCALE GENOMIC DNA]</scope>
    <source>
        <strain evidence="3 4">L1I52</strain>
    </source>
</reference>
<evidence type="ECO:0000313" key="4">
    <source>
        <dbReference type="Proteomes" id="UP000661715"/>
    </source>
</evidence>
<feature type="chain" id="PRO_5047054901" description="TonB-dependent receptor plug domain-containing protein" evidence="1">
    <location>
        <begin position="27"/>
        <end position="817"/>
    </location>
</feature>